<gene>
    <name evidence="1" type="ORF">COU85_01420</name>
</gene>
<dbReference type="AlphaFoldDB" id="A0A2M8KIV3"/>
<organism evidence="1 2">
    <name type="scientific">Candidatus Portnoybacteria bacterium CG10_big_fil_rev_8_21_14_0_10_44_7</name>
    <dbReference type="NCBI Taxonomy" id="1974816"/>
    <lineage>
        <taxon>Bacteria</taxon>
        <taxon>Candidatus Portnoyibacteriota</taxon>
    </lineage>
</organism>
<dbReference type="EMBL" id="PFEA01000027">
    <property type="protein sequence ID" value="PJE59846.1"/>
    <property type="molecule type" value="Genomic_DNA"/>
</dbReference>
<evidence type="ECO:0000313" key="2">
    <source>
        <dbReference type="Proteomes" id="UP000231086"/>
    </source>
</evidence>
<reference evidence="2" key="1">
    <citation type="submission" date="2017-09" db="EMBL/GenBank/DDBJ databases">
        <title>Depth-based differentiation of microbial function through sediment-hosted aquifers and enrichment of novel symbionts in the deep terrestrial subsurface.</title>
        <authorList>
            <person name="Probst A.J."/>
            <person name="Ladd B."/>
            <person name="Jarett J.K."/>
            <person name="Geller-Mcgrath D.E."/>
            <person name="Sieber C.M.K."/>
            <person name="Emerson J.B."/>
            <person name="Anantharaman K."/>
            <person name="Thomas B.C."/>
            <person name="Malmstrom R."/>
            <person name="Stieglmeier M."/>
            <person name="Klingl A."/>
            <person name="Woyke T."/>
            <person name="Ryan C.M."/>
            <person name="Banfield J.F."/>
        </authorList>
    </citation>
    <scope>NUCLEOTIDE SEQUENCE [LARGE SCALE GENOMIC DNA]</scope>
</reference>
<comment type="caution">
    <text evidence="1">The sequence shown here is derived from an EMBL/GenBank/DDBJ whole genome shotgun (WGS) entry which is preliminary data.</text>
</comment>
<dbReference type="Proteomes" id="UP000231086">
    <property type="component" value="Unassembled WGS sequence"/>
</dbReference>
<protein>
    <submittedName>
        <fullName evidence="1">Uncharacterized protein</fullName>
    </submittedName>
</protein>
<accession>A0A2M8KIV3</accession>
<proteinExistence type="predicted"/>
<evidence type="ECO:0000313" key="1">
    <source>
        <dbReference type="EMBL" id="PJE59846.1"/>
    </source>
</evidence>
<sequence length="132" mass="14372">MIRKIIIIILLLVAGGTAWYFLANRDFDSAPENAFQPEDAAQAMRRILAEKYNKPLSEVNIKITGQTEAHIAGSVSFTAPGRLPEPGESGMFLAMKKTGEWQVVYDGNGSVDCGLLTNTYNFPADVLAGFCD</sequence>
<name>A0A2M8KIV3_9BACT</name>